<dbReference type="EMBL" id="LJUO01000104">
    <property type="protein sequence ID" value="KPK70004.1"/>
    <property type="molecule type" value="Genomic_DNA"/>
</dbReference>
<comment type="caution">
    <text evidence="1">The sequence shown here is derived from an EMBL/GenBank/DDBJ whole genome shotgun (WGS) entry which is preliminary data.</text>
</comment>
<accession>A0A0S8GCJ6</accession>
<reference evidence="1 2" key="1">
    <citation type="journal article" date="2015" name="Microbiome">
        <title>Genomic resolution of linkages in carbon, nitrogen, and sulfur cycling among widespread estuary sediment bacteria.</title>
        <authorList>
            <person name="Baker B.J."/>
            <person name="Lazar C.S."/>
            <person name="Teske A.P."/>
            <person name="Dick G.J."/>
        </authorList>
    </citation>
    <scope>NUCLEOTIDE SEQUENCE [LARGE SCALE GENOMIC DNA]</scope>
    <source>
        <strain evidence="1">SM23_60</strain>
    </source>
</reference>
<dbReference type="AlphaFoldDB" id="A0A0S8GCJ6"/>
<protein>
    <submittedName>
        <fullName evidence="1">Uncharacterized protein</fullName>
    </submittedName>
</protein>
<organism evidence="1 2">
    <name type="scientific">candidate division WOR_3 bacterium SM23_60</name>
    <dbReference type="NCBI Taxonomy" id="1703780"/>
    <lineage>
        <taxon>Bacteria</taxon>
        <taxon>Bacteria division WOR-3</taxon>
    </lineage>
</organism>
<dbReference type="Proteomes" id="UP000051096">
    <property type="component" value="Unassembled WGS sequence"/>
</dbReference>
<sequence>LERFECWRLGTDDLSGAGKYEEENTQQEERSFHAVHYTEMRLVFNSHLIHDGITSSRYLLFE</sequence>
<evidence type="ECO:0000313" key="1">
    <source>
        <dbReference type="EMBL" id="KPK70004.1"/>
    </source>
</evidence>
<gene>
    <name evidence="1" type="ORF">AMJ87_09500</name>
</gene>
<proteinExistence type="predicted"/>
<evidence type="ECO:0000313" key="2">
    <source>
        <dbReference type="Proteomes" id="UP000051096"/>
    </source>
</evidence>
<name>A0A0S8GCJ6_UNCW3</name>
<feature type="non-terminal residue" evidence="1">
    <location>
        <position position="1"/>
    </location>
</feature>